<proteinExistence type="predicted"/>
<dbReference type="EMBL" id="CM045769">
    <property type="protein sequence ID" value="KAI7994495.1"/>
    <property type="molecule type" value="Genomic_DNA"/>
</dbReference>
<evidence type="ECO:0000313" key="1">
    <source>
        <dbReference type="EMBL" id="KAI7994495.1"/>
    </source>
</evidence>
<dbReference type="Proteomes" id="UP001060215">
    <property type="component" value="Chromosome 12"/>
</dbReference>
<reference evidence="1 2" key="1">
    <citation type="journal article" date="2022" name="Plant J.">
        <title>Chromosome-level genome of Camellia lanceoleosa provides a valuable resource for understanding genome evolution and self-incompatibility.</title>
        <authorList>
            <person name="Gong W."/>
            <person name="Xiao S."/>
            <person name="Wang L."/>
            <person name="Liao Z."/>
            <person name="Chang Y."/>
            <person name="Mo W."/>
            <person name="Hu G."/>
            <person name="Li W."/>
            <person name="Zhao G."/>
            <person name="Zhu H."/>
            <person name="Hu X."/>
            <person name="Ji K."/>
            <person name="Xiang X."/>
            <person name="Song Q."/>
            <person name="Yuan D."/>
            <person name="Jin S."/>
            <person name="Zhang L."/>
        </authorList>
    </citation>
    <scope>NUCLEOTIDE SEQUENCE [LARGE SCALE GENOMIC DNA]</scope>
    <source>
        <strain evidence="1">SQ_2022a</strain>
    </source>
</reference>
<gene>
    <name evidence="1" type="ORF">LOK49_LG11G01479</name>
</gene>
<comment type="caution">
    <text evidence="1">The sequence shown here is derived from an EMBL/GenBank/DDBJ whole genome shotgun (WGS) entry which is preliminary data.</text>
</comment>
<keyword evidence="2" id="KW-1185">Reference proteome</keyword>
<name>A0ACC0G2B5_9ERIC</name>
<accession>A0ACC0G2B5</accession>
<organism evidence="1 2">
    <name type="scientific">Camellia lanceoleosa</name>
    <dbReference type="NCBI Taxonomy" id="1840588"/>
    <lineage>
        <taxon>Eukaryota</taxon>
        <taxon>Viridiplantae</taxon>
        <taxon>Streptophyta</taxon>
        <taxon>Embryophyta</taxon>
        <taxon>Tracheophyta</taxon>
        <taxon>Spermatophyta</taxon>
        <taxon>Magnoliopsida</taxon>
        <taxon>eudicotyledons</taxon>
        <taxon>Gunneridae</taxon>
        <taxon>Pentapetalae</taxon>
        <taxon>asterids</taxon>
        <taxon>Ericales</taxon>
        <taxon>Theaceae</taxon>
        <taxon>Camellia</taxon>
    </lineage>
</organism>
<evidence type="ECO:0000313" key="2">
    <source>
        <dbReference type="Proteomes" id="UP001060215"/>
    </source>
</evidence>
<sequence length="238" mass="27107">MEDQLSALPDETIIAILSFLTIAMKEAARTGVLSLEWKNLWKFFMDQSIPFLTSLIDASPCLYKFVVKCCKKSNYMEDQLSALPDETIIAILSFLTMKEAARTGVLSLEYQSIPFLTSLIDASPCLYKFVVKCCKKSNYMEDQLSALPDETIIAILSLLTMKEAARIGVLSLECKNLWKLFMGSLNFDASNTKACMEQEIETMSLETERTKYISWVNKVFDLHQGQNIEEFRLCFDMD</sequence>
<protein>
    <submittedName>
        <fullName evidence="1">F-box/FBD/LRR-repeat protein</fullName>
    </submittedName>
</protein>